<evidence type="ECO:0000313" key="2">
    <source>
        <dbReference type="EMBL" id="MBC2651675.1"/>
    </source>
</evidence>
<accession>A0A7X1F798</accession>
<evidence type="ECO:0000313" key="3">
    <source>
        <dbReference type="Proteomes" id="UP000520156"/>
    </source>
</evidence>
<feature type="chain" id="PRO_5030847899" evidence="1">
    <location>
        <begin position="21"/>
        <end position="90"/>
    </location>
</feature>
<sequence length="90" mass="9346">MTRFLIAFLALLGLAAQAPACPRLVETRPEVGLYAAQRVAAQARQAAVAGLLLPAAPRAVRPLAIPAAGRPVAALMARVPVLTGIDRARE</sequence>
<keyword evidence="3" id="KW-1185">Reference proteome</keyword>
<evidence type="ECO:0000256" key="1">
    <source>
        <dbReference type="SAM" id="SignalP"/>
    </source>
</evidence>
<proteinExistence type="predicted"/>
<dbReference type="Proteomes" id="UP000520156">
    <property type="component" value="Unassembled WGS sequence"/>
</dbReference>
<dbReference type="EMBL" id="JACLAU010000009">
    <property type="protein sequence ID" value="MBC2651675.1"/>
    <property type="molecule type" value="Genomic_DNA"/>
</dbReference>
<comment type="caution">
    <text evidence="2">The sequence shown here is derived from an EMBL/GenBank/DDBJ whole genome shotgun (WGS) entry which is preliminary data.</text>
</comment>
<organism evidence="2 3">
    <name type="scientific">Novosphingobium aerophilum</name>
    <dbReference type="NCBI Taxonomy" id="2839843"/>
    <lineage>
        <taxon>Bacteria</taxon>
        <taxon>Pseudomonadati</taxon>
        <taxon>Pseudomonadota</taxon>
        <taxon>Alphaproteobacteria</taxon>
        <taxon>Sphingomonadales</taxon>
        <taxon>Sphingomonadaceae</taxon>
        <taxon>Novosphingobium</taxon>
    </lineage>
</organism>
<name>A0A7X1F798_9SPHN</name>
<dbReference type="RefSeq" id="WP_185683098.1">
    <property type="nucleotide sequence ID" value="NZ_JACLAU010000009.1"/>
</dbReference>
<gene>
    <name evidence="2" type="ORF">H7F49_08160</name>
</gene>
<reference evidence="2 3" key="1">
    <citation type="submission" date="2020-08" db="EMBL/GenBank/DDBJ databases">
        <title>The genome sequence of Novosphingobium flavum 4Y4.</title>
        <authorList>
            <person name="Liu Y."/>
        </authorList>
    </citation>
    <scope>NUCLEOTIDE SEQUENCE [LARGE SCALE GENOMIC DNA]</scope>
    <source>
        <strain evidence="2 3">4Y4</strain>
    </source>
</reference>
<dbReference type="AlphaFoldDB" id="A0A7X1F798"/>
<keyword evidence="1" id="KW-0732">Signal</keyword>
<feature type="signal peptide" evidence="1">
    <location>
        <begin position="1"/>
        <end position="20"/>
    </location>
</feature>
<protein>
    <submittedName>
        <fullName evidence="2">Uncharacterized protein</fullName>
    </submittedName>
</protein>